<organism evidence="4 5">
    <name type="scientific">Candidatus Odyssella acanthamoebae</name>
    <dbReference type="NCBI Taxonomy" id="91604"/>
    <lineage>
        <taxon>Bacteria</taxon>
        <taxon>Pseudomonadati</taxon>
        <taxon>Pseudomonadota</taxon>
        <taxon>Alphaproteobacteria</taxon>
        <taxon>Holosporales</taxon>
        <taxon>Candidatus Paracaedibacteraceae</taxon>
        <taxon>Candidatus Odyssella</taxon>
    </lineage>
</organism>
<keyword evidence="5" id="KW-1185">Reference proteome</keyword>
<dbReference type="EMBL" id="CP008941">
    <property type="protein sequence ID" value="AIK95526.1"/>
    <property type="molecule type" value="Genomic_DNA"/>
</dbReference>
<feature type="coiled-coil region" evidence="1">
    <location>
        <begin position="250"/>
        <end position="277"/>
    </location>
</feature>
<feature type="chain" id="PRO_5001717025" evidence="3">
    <location>
        <begin position="35"/>
        <end position="469"/>
    </location>
</feature>
<evidence type="ECO:0000313" key="4">
    <source>
        <dbReference type="EMBL" id="AIK95526.1"/>
    </source>
</evidence>
<gene>
    <name evidence="4" type="ORF">ID47_00260</name>
</gene>
<dbReference type="HOGENOM" id="CLU_582272_0_0_5"/>
<reference evidence="4 5" key="1">
    <citation type="submission" date="2014-07" db="EMBL/GenBank/DDBJ databases">
        <title>Comparative genomic insights into amoeba endosymbionts belonging to the families of Holosporaceae and Candidatus Midichloriaceae within Rickettsiales.</title>
        <authorList>
            <person name="Wang Z."/>
            <person name="Wu M."/>
        </authorList>
    </citation>
    <scope>NUCLEOTIDE SEQUENCE [LARGE SCALE GENOMIC DNA]</scope>
    <source>
        <strain evidence="4">PRA3</strain>
    </source>
</reference>
<dbReference type="RefSeq" id="WP_038462677.1">
    <property type="nucleotide sequence ID" value="NZ_CP008941.1"/>
</dbReference>
<feature type="signal peptide" evidence="3">
    <location>
        <begin position="1"/>
        <end position="34"/>
    </location>
</feature>
<dbReference type="eggNOG" id="ENOG5031BHF">
    <property type="taxonomic scope" value="Bacteria"/>
</dbReference>
<dbReference type="KEGG" id="paca:ID47_00260"/>
<sequence length="469" mass="52603">MKKSQIKISASHLSKAVLIAASLSCFGFSGALSAAEHTAIQKPTITIAEALHENLRQQALTTSDLEYKKIQITTFKKDDADEWIINERSKHNIGHQQNLIKASLKKRGERFSQINVAQAAARTLSKDFLPLIADLAYISFNHIFSFAQKGNISLDSLICAEETWLLKALIDYGMVSQAYVFLSSAKAADHDAIILNKTVVLTDSLTNEKKVVEDARDLAKETFAKEKVGLEEERQLSLKDKEEAKGEDLKQSHQRVIDKKEKELKQVVLKENKLELDTKAALEILDKKFKADIDKLKSAKEADLKKLQTGYDSLFSDFGFKWGGSWTRGARENIKEIFYFDELLSTQYTDFYSKARADMLKSIFSLVQYEDTSAVELRCLTLKALLGLDDSTYDSVLQSLIDQEKQNRKELVTKEATFAETLTIAINEVVSPTPSHPGGEEEKTPTAEQSKIAMEVVSGFDPLKKKSMN</sequence>
<dbReference type="STRING" id="91604.ID47_00260"/>
<proteinExistence type="predicted"/>
<evidence type="ECO:0000256" key="2">
    <source>
        <dbReference type="SAM" id="MobiDB-lite"/>
    </source>
</evidence>
<dbReference type="OrthoDB" id="9852243at2"/>
<dbReference type="AlphaFoldDB" id="A0A077AT35"/>
<feature type="region of interest" description="Disordered" evidence="2">
    <location>
        <begin position="429"/>
        <end position="451"/>
    </location>
</feature>
<protein>
    <submittedName>
        <fullName evidence="4">Uncharacterized protein</fullName>
    </submittedName>
</protein>
<evidence type="ECO:0000256" key="1">
    <source>
        <dbReference type="SAM" id="Coils"/>
    </source>
</evidence>
<dbReference type="Proteomes" id="UP000028926">
    <property type="component" value="Chromosome"/>
</dbReference>
<accession>A0A077AT35</accession>
<name>A0A077AT35_9PROT</name>
<evidence type="ECO:0000313" key="5">
    <source>
        <dbReference type="Proteomes" id="UP000028926"/>
    </source>
</evidence>
<evidence type="ECO:0000256" key="3">
    <source>
        <dbReference type="SAM" id="SignalP"/>
    </source>
</evidence>
<keyword evidence="3" id="KW-0732">Signal</keyword>
<keyword evidence="1" id="KW-0175">Coiled coil</keyword>